<organism evidence="1">
    <name type="scientific">Myoviridae sp. ctxi06</name>
    <dbReference type="NCBI Taxonomy" id="2826713"/>
    <lineage>
        <taxon>Viruses</taxon>
        <taxon>Duplodnaviria</taxon>
        <taxon>Heunggongvirae</taxon>
        <taxon>Uroviricota</taxon>
        <taxon>Caudoviricetes</taxon>
    </lineage>
</organism>
<proteinExistence type="predicted"/>
<dbReference type="EMBL" id="BK015798">
    <property type="protein sequence ID" value="DAE25478.1"/>
    <property type="molecule type" value="Genomic_DNA"/>
</dbReference>
<sequence length="91" mass="10450">MGEQAILTALKVDLQISSSAMDTYLGQLITAARSYISREGITLTESVEDGMLVEMYAAYLYRRRREENVQMPRMLRWALNNRLFSQKARGT</sequence>
<accession>A0A8S5R1X3</accession>
<reference evidence="1" key="1">
    <citation type="journal article" date="2021" name="Proc. Natl. Acad. Sci. U.S.A.">
        <title>A Catalog of Tens of Thousands of Viruses from Human Metagenomes Reveals Hidden Associations with Chronic Diseases.</title>
        <authorList>
            <person name="Tisza M.J."/>
            <person name="Buck C.B."/>
        </authorList>
    </citation>
    <scope>NUCLEOTIDE SEQUENCE</scope>
    <source>
        <strain evidence="1">Ctxi06</strain>
    </source>
</reference>
<protein>
    <submittedName>
        <fullName evidence="1">Head Tail Connector Protein</fullName>
    </submittedName>
</protein>
<evidence type="ECO:0000313" key="1">
    <source>
        <dbReference type="EMBL" id="DAE25478.1"/>
    </source>
</evidence>
<name>A0A8S5R1X3_9CAUD</name>